<keyword evidence="2" id="KW-0732">Signal</keyword>
<reference evidence="6" key="3">
    <citation type="submission" date="2025-09" db="UniProtKB">
        <authorList>
            <consortium name="Ensembl"/>
        </authorList>
    </citation>
    <scope>IDENTIFICATION</scope>
</reference>
<protein>
    <recommendedName>
        <fullName evidence="5">LRRCT domain-containing protein</fullName>
    </recommendedName>
</protein>
<reference evidence="6 7" key="1">
    <citation type="submission" date="2020-02" db="EMBL/GenBank/DDBJ databases">
        <title>Esox lucius (northern pike) genome, fEsoLuc1, primary haplotype.</title>
        <authorList>
            <person name="Myers G."/>
            <person name="Karagic N."/>
            <person name="Meyer A."/>
            <person name="Pippel M."/>
            <person name="Reichard M."/>
            <person name="Winkler S."/>
            <person name="Tracey A."/>
            <person name="Sims Y."/>
            <person name="Howe K."/>
            <person name="Rhie A."/>
            <person name="Formenti G."/>
            <person name="Durbin R."/>
            <person name="Fedrigo O."/>
            <person name="Jarvis E.D."/>
        </authorList>
    </citation>
    <scope>NUCLEOTIDE SEQUENCE [LARGE SCALE GENOMIC DNA]</scope>
</reference>
<keyword evidence="4" id="KW-0472">Membrane</keyword>
<proteinExistence type="predicted"/>
<dbReference type="PRINTS" id="PR00019">
    <property type="entry name" value="LEURICHRPT"/>
</dbReference>
<evidence type="ECO:0000256" key="2">
    <source>
        <dbReference type="ARBA" id="ARBA00022729"/>
    </source>
</evidence>
<keyword evidence="1" id="KW-0433">Leucine-rich repeat</keyword>
<feature type="transmembrane region" description="Helical" evidence="4">
    <location>
        <begin position="87"/>
        <end position="107"/>
    </location>
</feature>
<keyword evidence="3" id="KW-0677">Repeat</keyword>
<dbReference type="FunFam" id="3.80.10.10:FF:001360">
    <property type="entry name" value="Uncharacterized protein"/>
    <property type="match status" value="1"/>
</dbReference>
<keyword evidence="7" id="KW-1185">Reference proteome</keyword>
<evidence type="ECO:0000313" key="7">
    <source>
        <dbReference type="Proteomes" id="UP000265140"/>
    </source>
</evidence>
<dbReference type="Pfam" id="PF00560">
    <property type="entry name" value="LRR_1"/>
    <property type="match status" value="1"/>
</dbReference>
<dbReference type="InterPro" id="IPR000483">
    <property type="entry name" value="Cys-rich_flank_reg_C"/>
</dbReference>
<keyword evidence="4" id="KW-1133">Transmembrane helix</keyword>
<evidence type="ECO:0000259" key="5">
    <source>
        <dbReference type="SMART" id="SM00082"/>
    </source>
</evidence>
<reference evidence="6" key="2">
    <citation type="submission" date="2025-08" db="UniProtKB">
        <authorList>
            <consortium name="Ensembl"/>
        </authorList>
    </citation>
    <scope>IDENTIFICATION</scope>
</reference>
<keyword evidence="4" id="KW-0812">Transmembrane</keyword>
<dbReference type="SMART" id="SM00369">
    <property type="entry name" value="LRR_TYP"/>
    <property type="match status" value="8"/>
</dbReference>
<dbReference type="GeneTree" id="ENSGT00940000155311"/>
<gene>
    <name evidence="6" type="primary">PDE7A</name>
</gene>
<dbReference type="InterPro" id="IPR003591">
    <property type="entry name" value="Leu-rich_rpt_typical-subtyp"/>
</dbReference>
<dbReference type="FunFam" id="3.80.10.10:FF:000082">
    <property type="entry name" value="Leucine-rich repeat-containing 24"/>
    <property type="match status" value="1"/>
</dbReference>
<dbReference type="SMART" id="SM00082">
    <property type="entry name" value="LRRCT"/>
    <property type="match status" value="1"/>
</dbReference>
<dbReference type="PANTHER" id="PTHR24369">
    <property type="entry name" value="ANTIGEN BSP, PUTATIVE-RELATED"/>
    <property type="match status" value="1"/>
</dbReference>
<dbReference type="SUPFAM" id="SSF52058">
    <property type="entry name" value="L domain-like"/>
    <property type="match status" value="1"/>
</dbReference>
<dbReference type="InterPro" id="IPR032675">
    <property type="entry name" value="LRR_dom_sf"/>
</dbReference>
<feature type="transmembrane region" description="Helical" evidence="4">
    <location>
        <begin position="398"/>
        <end position="418"/>
    </location>
</feature>
<sequence>MDISILDSKEPVHNYSFRTHFSQSYLMLRAYRAIKCPFSSILPKTRRSHVFYSPFHAICLMVVLFFFFFFCRYFSDFQKRQSQHPQVHIFAFNMFLPALLLLALSPVEGSKECPDYCLCYEHSDLVDCRARGFLQVPFDLPDGTWLLDLGGNALTEVQSRAFAGLWSLRVLVLSDSGIQQLHPDAFYSLSFLEKLDLSHNNLHRLPSDFSDSLSSLRELRLDHNALERLNSLEHLESLEKLDLSHNNITFLQSGAFRGLSRLRHLYLQANRLGAVRRGSMSMLSTLEALQLGQNNISQIDTEALTPLTSLNLLALEDNQLRQLKFKTFLSLHTAGTHLQLAGNPWHCDCDLQRIFGKLLSVRHLHVDDYENVTCHEPQQLAGASLALVSSQLCMAETATVLVITATVLVTVLAAVVMAEHTRKKNQQLGKGWDDESQSQER</sequence>
<dbReference type="GO" id="GO:0005886">
    <property type="term" value="C:plasma membrane"/>
    <property type="evidence" value="ECO:0007669"/>
    <property type="project" value="TreeGrafter"/>
</dbReference>
<dbReference type="Ensembl" id="ENSELUT00000090513.1">
    <property type="protein sequence ID" value="ENSELUP00000085226.1"/>
    <property type="gene ID" value="ENSELUG00000026136.2"/>
</dbReference>
<evidence type="ECO:0000256" key="1">
    <source>
        <dbReference type="ARBA" id="ARBA00022614"/>
    </source>
</evidence>
<dbReference type="PANTHER" id="PTHR24369:SF210">
    <property type="entry name" value="CHAOPTIN-RELATED"/>
    <property type="match status" value="1"/>
</dbReference>
<dbReference type="Proteomes" id="UP000265140">
    <property type="component" value="Chromosome 11"/>
</dbReference>
<feature type="transmembrane region" description="Helical" evidence="4">
    <location>
        <begin position="55"/>
        <end position="75"/>
    </location>
</feature>
<accession>A0AAY5K8Z0</accession>
<dbReference type="AlphaFoldDB" id="A0AAY5K8Z0"/>
<evidence type="ECO:0000313" key="6">
    <source>
        <dbReference type="Ensembl" id="ENSELUP00000085226.1"/>
    </source>
</evidence>
<name>A0AAY5K8Z0_ESOLU</name>
<evidence type="ECO:0000256" key="4">
    <source>
        <dbReference type="SAM" id="Phobius"/>
    </source>
</evidence>
<dbReference type="PROSITE" id="PS51450">
    <property type="entry name" value="LRR"/>
    <property type="match status" value="3"/>
</dbReference>
<feature type="domain" description="LRRCT" evidence="5">
    <location>
        <begin position="343"/>
        <end position="394"/>
    </location>
</feature>
<organism evidence="6 7">
    <name type="scientific">Esox lucius</name>
    <name type="common">Northern pike</name>
    <dbReference type="NCBI Taxonomy" id="8010"/>
    <lineage>
        <taxon>Eukaryota</taxon>
        <taxon>Metazoa</taxon>
        <taxon>Chordata</taxon>
        <taxon>Craniata</taxon>
        <taxon>Vertebrata</taxon>
        <taxon>Euteleostomi</taxon>
        <taxon>Actinopterygii</taxon>
        <taxon>Neopterygii</taxon>
        <taxon>Teleostei</taxon>
        <taxon>Protacanthopterygii</taxon>
        <taxon>Esociformes</taxon>
        <taxon>Esocidae</taxon>
        <taxon>Esox</taxon>
    </lineage>
</organism>
<dbReference type="InterPro" id="IPR050541">
    <property type="entry name" value="LRR_TM_domain-containing"/>
</dbReference>
<evidence type="ECO:0000256" key="3">
    <source>
        <dbReference type="ARBA" id="ARBA00022737"/>
    </source>
</evidence>
<dbReference type="Gene3D" id="3.80.10.10">
    <property type="entry name" value="Ribonuclease Inhibitor"/>
    <property type="match status" value="2"/>
</dbReference>
<dbReference type="InterPro" id="IPR001611">
    <property type="entry name" value="Leu-rich_rpt"/>
</dbReference>
<dbReference type="Pfam" id="PF13855">
    <property type="entry name" value="LRR_8"/>
    <property type="match status" value="2"/>
</dbReference>